<keyword evidence="2" id="KW-1185">Reference proteome</keyword>
<organism evidence="1 2">
    <name type="scientific">Clostridium thailandense</name>
    <dbReference type="NCBI Taxonomy" id="2794346"/>
    <lineage>
        <taxon>Bacteria</taxon>
        <taxon>Bacillati</taxon>
        <taxon>Bacillota</taxon>
        <taxon>Clostridia</taxon>
        <taxon>Eubacteriales</taxon>
        <taxon>Clostridiaceae</taxon>
        <taxon>Clostridium</taxon>
    </lineage>
</organism>
<dbReference type="RefSeq" id="WP_218322753.1">
    <property type="nucleotide sequence ID" value="NZ_JAEEGC010000134.1"/>
</dbReference>
<dbReference type="EMBL" id="JAEEGC010000134">
    <property type="protein sequence ID" value="MBV7275701.1"/>
    <property type="molecule type" value="Genomic_DNA"/>
</dbReference>
<comment type="caution">
    <text evidence="1">The sequence shown here is derived from an EMBL/GenBank/DDBJ whole genome shotgun (WGS) entry which is preliminary data.</text>
</comment>
<protein>
    <submittedName>
        <fullName evidence="1">Uncharacterized protein</fullName>
    </submittedName>
</protein>
<evidence type="ECO:0000313" key="2">
    <source>
        <dbReference type="Proteomes" id="UP000694308"/>
    </source>
</evidence>
<proteinExistence type="predicted"/>
<sequence>MIYLEDVESIVKNLIGNNKGEFSRGNILDNLKKDCSYIQKGRSSILIFDLNDVWNNYFMKSKRLKNIIEKRKIVSIEELMQYSENVKY</sequence>
<dbReference type="AlphaFoldDB" id="A0A949U1J0"/>
<dbReference type="Proteomes" id="UP000694308">
    <property type="component" value="Unassembled WGS sequence"/>
</dbReference>
<accession>A0A949U1J0</accession>
<name>A0A949U1J0_9CLOT</name>
<reference evidence="1" key="1">
    <citation type="submission" date="2020-12" db="EMBL/GenBank/DDBJ databases">
        <title>Clostridium thailandense sp. nov., a novel acetogenic bacterium isolated from peat land soil in Thailand.</title>
        <authorList>
            <person name="Chaikitkaew S."/>
            <person name="Birkeland N.K."/>
        </authorList>
    </citation>
    <scope>NUCLEOTIDE SEQUENCE</scope>
    <source>
        <strain evidence="1">PL3</strain>
    </source>
</reference>
<gene>
    <name evidence="1" type="ORF">I6U48_22650</name>
</gene>
<evidence type="ECO:0000313" key="1">
    <source>
        <dbReference type="EMBL" id="MBV7275701.1"/>
    </source>
</evidence>